<feature type="region of interest" description="Disordered" evidence="1">
    <location>
        <begin position="23"/>
        <end position="51"/>
    </location>
</feature>
<dbReference type="Proteomes" id="UP000818029">
    <property type="component" value="Chromosome A11"/>
</dbReference>
<evidence type="ECO:0000313" key="3">
    <source>
        <dbReference type="RefSeq" id="XP_040937708.1"/>
    </source>
</evidence>
<reference evidence="3" key="2">
    <citation type="submission" date="2025-08" db="UniProtKB">
        <authorList>
            <consortium name="RefSeq"/>
        </authorList>
    </citation>
    <scope>IDENTIFICATION</scope>
</reference>
<evidence type="ECO:0000256" key="1">
    <source>
        <dbReference type="SAM" id="MobiDB-lite"/>
    </source>
</evidence>
<reference evidence="2" key="1">
    <citation type="journal article" date="2020" name="Nat. Genet.">
        <title>Genomic diversifications of five Gossypium allopolyploid species and their impact on cotton improvement.</title>
        <authorList>
            <person name="Chen Z.J."/>
            <person name="Sreedasyam A."/>
            <person name="Ando A."/>
            <person name="Song Q."/>
            <person name="De Santiago L.M."/>
            <person name="Hulse-Kemp A.M."/>
            <person name="Ding M."/>
            <person name="Ye W."/>
            <person name="Kirkbride R.C."/>
            <person name="Jenkins J."/>
            <person name="Plott C."/>
            <person name="Lovell J."/>
            <person name="Lin Y.M."/>
            <person name="Vaughn R."/>
            <person name="Liu B."/>
            <person name="Simpson S."/>
            <person name="Scheffler B.E."/>
            <person name="Wen L."/>
            <person name="Saski C.A."/>
            <person name="Grover C.E."/>
            <person name="Hu G."/>
            <person name="Conover J.L."/>
            <person name="Carlson J.W."/>
            <person name="Shu S."/>
            <person name="Boston L.B."/>
            <person name="Williams M."/>
            <person name="Peterson D.G."/>
            <person name="McGee K."/>
            <person name="Jones D.C."/>
            <person name="Wendel J.F."/>
            <person name="Stelly D.M."/>
            <person name="Grimwood J."/>
            <person name="Schmutz J."/>
        </authorList>
    </citation>
    <scope>NUCLEOTIDE SEQUENCE [LARGE SCALE GENOMIC DNA]</scope>
    <source>
        <strain evidence="2">cv. TM-1</strain>
    </source>
</reference>
<sequence length="104" mass="12295">MSRPIDCPRYKKPQKPLPFRMPELQQRRHLPCRPKGIPIRNEPNIEEGPKLLKNATSPHKMIRILRINITERAVNLDKQPTLNKIGIMRHIVVKQAPHMYFDFI</sequence>
<protein>
    <submittedName>
        <fullName evidence="3">Uncharacterized protein</fullName>
    </submittedName>
</protein>
<evidence type="ECO:0000313" key="2">
    <source>
        <dbReference type="Proteomes" id="UP000818029"/>
    </source>
</evidence>
<accession>A0ABM2Z4S0</accession>
<dbReference type="GeneID" id="121209886"/>
<proteinExistence type="predicted"/>
<name>A0ABM2Z4S0_GOSHI</name>
<gene>
    <name evidence="3" type="primary">LOC121209886</name>
</gene>
<organism evidence="2 3">
    <name type="scientific">Gossypium hirsutum</name>
    <name type="common">Upland cotton</name>
    <name type="synonym">Gossypium mexicanum</name>
    <dbReference type="NCBI Taxonomy" id="3635"/>
    <lineage>
        <taxon>Eukaryota</taxon>
        <taxon>Viridiplantae</taxon>
        <taxon>Streptophyta</taxon>
        <taxon>Embryophyta</taxon>
        <taxon>Tracheophyta</taxon>
        <taxon>Spermatophyta</taxon>
        <taxon>Magnoliopsida</taxon>
        <taxon>eudicotyledons</taxon>
        <taxon>Gunneridae</taxon>
        <taxon>Pentapetalae</taxon>
        <taxon>rosids</taxon>
        <taxon>malvids</taxon>
        <taxon>Malvales</taxon>
        <taxon>Malvaceae</taxon>
        <taxon>Malvoideae</taxon>
        <taxon>Gossypium</taxon>
    </lineage>
</organism>
<keyword evidence="2" id="KW-1185">Reference proteome</keyword>
<dbReference type="RefSeq" id="XP_040937708.1">
    <property type="nucleotide sequence ID" value="XM_041081774.1"/>
</dbReference>